<sequence length="777" mass="87495" precursor="true">MNLLRPLTWMLLLLPSAAFGEWTPVPGKPMTRWAKDVKPETPLPEYPRPQLVREKWQNLNGLWSYAITPLARPVIADEKQDRRGQIAPDAAGEPGEAPTKWDGEILVPFCPESALSGVGKTVGPNSRLWYRRTFNVPADWKGQRIMLNFGAVDWDCTVWLNGRKIGDHQGGYDPFSFDMTEAIRPDGDQELTVAVWDPSHLGVQPVGKQHTNPHGIWYTPVTGIWQTVWMEPVSKGAIDSVVTYTNFHKRMLNVRIKWSGSQQGDICKLTILDGDRIVAENGGTATASSGDLTIGVPADDLKPWTPESPFLYRVYATVERNGKQIDEVYSYAAFREIELKKDSAGVNRLFLNNKPVFQYGPLDQGWWPDGLYTAPTDAALKYDIEITKDLGFNMCRKHVKVEPARWYHWCDKLGLLVWQDMPNGDKNIGRDKPDIERTPASEAVYRKEWTAIVNATKHFPCIVAWVPFNEGWGQFKTNEILDWTRTLDSTRLIDGPSGWVDRKGGDMIDAHIYPGPGMLPIEDKRASVLGEFGGLGLPVDGHTWLDKNNWGYRSYETKQALNDAYSDLLTQIPVLIGQGLSAAVYTQTTDVEIEVNGFLTYDREVLKFDKDRVQKLHARLHEPPPSLKVLVPTSEQEPQAWRYTTDKPADDWMQPTFNDGAWKQGPGGFGTKGTPAAVIGTEWNTKDIWLRRTFELKSTDVDELSLRVHHDEDAEISINGRLVNSLKRFSTEYGPAAIASEIKSALKVGTNVMAVHCRQTGGGQYIDVGLNELRWKR</sequence>
<dbReference type="Gene3D" id="2.60.40.10">
    <property type="entry name" value="Immunoglobulins"/>
    <property type="match status" value="1"/>
</dbReference>
<dbReference type="PANTHER" id="PTHR42732:SF2">
    <property type="entry name" value="BETA-MANNOSIDASE"/>
    <property type="match status" value="1"/>
</dbReference>
<dbReference type="InterPro" id="IPR017853">
    <property type="entry name" value="GH"/>
</dbReference>
<dbReference type="Pfam" id="PF00703">
    <property type="entry name" value="Glyco_hydro_2"/>
    <property type="match status" value="1"/>
</dbReference>
<gene>
    <name evidence="9" type="primary">ebgA</name>
    <name evidence="9" type="ORF">Pan44_02020</name>
</gene>
<dbReference type="InterPro" id="IPR051913">
    <property type="entry name" value="GH2_Domain-Containing"/>
</dbReference>
<evidence type="ECO:0000256" key="1">
    <source>
        <dbReference type="ARBA" id="ARBA00007401"/>
    </source>
</evidence>
<feature type="domain" description="Glycoside hydrolase family 2 immunoglobulin-like beta-sandwich" evidence="6">
    <location>
        <begin position="242"/>
        <end position="335"/>
    </location>
</feature>
<dbReference type="InterPro" id="IPR006104">
    <property type="entry name" value="Glyco_hydro_2_N"/>
</dbReference>
<dbReference type="InterPro" id="IPR006103">
    <property type="entry name" value="Glyco_hydro_2_cat"/>
</dbReference>
<keyword evidence="2 9" id="KW-0378">Hydrolase</keyword>
<evidence type="ECO:0000313" key="9">
    <source>
        <dbReference type="EMBL" id="QDT52193.1"/>
    </source>
</evidence>
<feature type="chain" id="PRO_5021853611" evidence="5">
    <location>
        <begin position="21"/>
        <end position="777"/>
    </location>
</feature>
<evidence type="ECO:0000256" key="3">
    <source>
        <dbReference type="ARBA" id="ARBA00023295"/>
    </source>
</evidence>
<feature type="domain" description="Glycoside hydrolase family 2 catalytic" evidence="7">
    <location>
        <begin position="379"/>
        <end position="494"/>
    </location>
</feature>
<dbReference type="RefSeq" id="WP_145026399.1">
    <property type="nucleotide sequence ID" value="NZ_CP036271.1"/>
</dbReference>
<dbReference type="GO" id="GO:0005975">
    <property type="term" value="P:carbohydrate metabolic process"/>
    <property type="evidence" value="ECO:0007669"/>
    <property type="project" value="InterPro"/>
</dbReference>
<keyword evidence="3 9" id="KW-0326">Glycosidase</keyword>
<evidence type="ECO:0000256" key="2">
    <source>
        <dbReference type="ARBA" id="ARBA00022801"/>
    </source>
</evidence>
<dbReference type="InterPro" id="IPR013783">
    <property type="entry name" value="Ig-like_fold"/>
</dbReference>
<keyword evidence="5" id="KW-0732">Signal</keyword>
<feature type="domain" description="Glycosyl hydrolases family 2 sugar binding" evidence="8">
    <location>
        <begin position="125"/>
        <end position="197"/>
    </location>
</feature>
<dbReference type="SUPFAM" id="SSF49303">
    <property type="entry name" value="beta-Galactosidase/glucuronidase domain"/>
    <property type="match status" value="1"/>
</dbReference>
<dbReference type="SUPFAM" id="SSF51445">
    <property type="entry name" value="(Trans)glycosidases"/>
    <property type="match status" value="1"/>
</dbReference>
<dbReference type="Proteomes" id="UP000315700">
    <property type="component" value="Chromosome"/>
</dbReference>
<dbReference type="Gene3D" id="3.20.20.80">
    <property type="entry name" value="Glycosidases"/>
    <property type="match status" value="1"/>
</dbReference>
<feature type="region of interest" description="Disordered" evidence="4">
    <location>
        <begin position="79"/>
        <end position="98"/>
    </location>
</feature>
<organism evidence="9 10">
    <name type="scientific">Caulifigura coniformis</name>
    <dbReference type="NCBI Taxonomy" id="2527983"/>
    <lineage>
        <taxon>Bacteria</taxon>
        <taxon>Pseudomonadati</taxon>
        <taxon>Planctomycetota</taxon>
        <taxon>Planctomycetia</taxon>
        <taxon>Planctomycetales</taxon>
        <taxon>Planctomycetaceae</taxon>
        <taxon>Caulifigura</taxon>
    </lineage>
</organism>
<evidence type="ECO:0000259" key="8">
    <source>
        <dbReference type="Pfam" id="PF02837"/>
    </source>
</evidence>
<dbReference type="SUPFAM" id="SSF49785">
    <property type="entry name" value="Galactose-binding domain-like"/>
    <property type="match status" value="2"/>
</dbReference>
<dbReference type="Gene3D" id="2.60.120.260">
    <property type="entry name" value="Galactose-binding domain-like"/>
    <property type="match status" value="2"/>
</dbReference>
<dbReference type="InterPro" id="IPR008979">
    <property type="entry name" value="Galactose-bd-like_sf"/>
</dbReference>
<dbReference type="Pfam" id="PF02837">
    <property type="entry name" value="Glyco_hydro_2_N"/>
    <property type="match status" value="1"/>
</dbReference>
<evidence type="ECO:0000313" key="10">
    <source>
        <dbReference type="Proteomes" id="UP000315700"/>
    </source>
</evidence>
<dbReference type="Pfam" id="PF02836">
    <property type="entry name" value="Glyco_hydro_2_C"/>
    <property type="match status" value="1"/>
</dbReference>
<accession>A0A517S7Y0</accession>
<evidence type="ECO:0000256" key="5">
    <source>
        <dbReference type="SAM" id="SignalP"/>
    </source>
</evidence>
<evidence type="ECO:0000256" key="4">
    <source>
        <dbReference type="SAM" id="MobiDB-lite"/>
    </source>
</evidence>
<dbReference type="OrthoDB" id="9762066at2"/>
<dbReference type="InParanoid" id="A0A517S7Y0"/>
<proteinExistence type="inferred from homology"/>
<reference evidence="9 10" key="1">
    <citation type="submission" date="2019-02" db="EMBL/GenBank/DDBJ databases">
        <title>Deep-cultivation of Planctomycetes and their phenomic and genomic characterization uncovers novel biology.</title>
        <authorList>
            <person name="Wiegand S."/>
            <person name="Jogler M."/>
            <person name="Boedeker C."/>
            <person name="Pinto D."/>
            <person name="Vollmers J."/>
            <person name="Rivas-Marin E."/>
            <person name="Kohn T."/>
            <person name="Peeters S.H."/>
            <person name="Heuer A."/>
            <person name="Rast P."/>
            <person name="Oberbeckmann S."/>
            <person name="Bunk B."/>
            <person name="Jeske O."/>
            <person name="Meyerdierks A."/>
            <person name="Storesund J.E."/>
            <person name="Kallscheuer N."/>
            <person name="Luecker S."/>
            <person name="Lage O.M."/>
            <person name="Pohl T."/>
            <person name="Merkel B.J."/>
            <person name="Hornburger P."/>
            <person name="Mueller R.-W."/>
            <person name="Bruemmer F."/>
            <person name="Labrenz M."/>
            <person name="Spormann A.M."/>
            <person name="Op den Camp H."/>
            <person name="Overmann J."/>
            <person name="Amann R."/>
            <person name="Jetten M.S.M."/>
            <person name="Mascher T."/>
            <person name="Medema M.H."/>
            <person name="Devos D.P."/>
            <person name="Kaster A.-K."/>
            <person name="Ovreas L."/>
            <person name="Rohde M."/>
            <person name="Galperin M.Y."/>
            <person name="Jogler C."/>
        </authorList>
    </citation>
    <scope>NUCLEOTIDE SEQUENCE [LARGE SCALE GENOMIC DNA]</scope>
    <source>
        <strain evidence="9 10">Pan44</strain>
    </source>
</reference>
<dbReference type="EC" id="3.2.1.23" evidence="9"/>
<feature type="compositionally biased region" description="Low complexity" evidence="4">
    <location>
        <begin position="87"/>
        <end position="98"/>
    </location>
</feature>
<dbReference type="AlphaFoldDB" id="A0A517S7Y0"/>
<dbReference type="KEGG" id="ccos:Pan44_02020"/>
<dbReference type="GO" id="GO:0004565">
    <property type="term" value="F:beta-galactosidase activity"/>
    <property type="evidence" value="ECO:0007669"/>
    <property type="project" value="UniProtKB-EC"/>
</dbReference>
<keyword evidence="10" id="KW-1185">Reference proteome</keyword>
<comment type="similarity">
    <text evidence="1">Belongs to the glycosyl hydrolase 2 family.</text>
</comment>
<dbReference type="InterPro" id="IPR006102">
    <property type="entry name" value="Ig-like_GH2"/>
</dbReference>
<feature type="signal peptide" evidence="5">
    <location>
        <begin position="1"/>
        <end position="20"/>
    </location>
</feature>
<name>A0A517S7Y0_9PLAN</name>
<evidence type="ECO:0000259" key="7">
    <source>
        <dbReference type="Pfam" id="PF02836"/>
    </source>
</evidence>
<evidence type="ECO:0000259" key="6">
    <source>
        <dbReference type="Pfam" id="PF00703"/>
    </source>
</evidence>
<dbReference type="EMBL" id="CP036271">
    <property type="protein sequence ID" value="QDT52193.1"/>
    <property type="molecule type" value="Genomic_DNA"/>
</dbReference>
<dbReference type="PANTHER" id="PTHR42732">
    <property type="entry name" value="BETA-GALACTOSIDASE"/>
    <property type="match status" value="1"/>
</dbReference>
<protein>
    <submittedName>
        <fullName evidence="9">Evolved beta-galactosidase subunit alpha</fullName>
        <ecNumber evidence="9">3.2.1.23</ecNumber>
    </submittedName>
</protein>
<dbReference type="InterPro" id="IPR036156">
    <property type="entry name" value="Beta-gal/glucu_dom_sf"/>
</dbReference>